<evidence type="ECO:0000256" key="2">
    <source>
        <dbReference type="ARBA" id="ARBA00022475"/>
    </source>
</evidence>
<name>A0AAX2JCA9_9FUSO</name>
<feature type="domain" description="Na+/H+ antiporter NhaC-like C-terminal" evidence="7">
    <location>
        <begin position="165"/>
        <end position="472"/>
    </location>
</feature>
<feature type="transmembrane region" description="Helical" evidence="6">
    <location>
        <begin position="5"/>
        <end position="22"/>
    </location>
</feature>
<dbReference type="AlphaFoldDB" id="A0AAX2JCA9"/>
<evidence type="ECO:0000313" key="9">
    <source>
        <dbReference type="Proteomes" id="UP000249008"/>
    </source>
</evidence>
<keyword evidence="3 6" id="KW-0812">Transmembrane</keyword>
<feature type="transmembrane region" description="Helical" evidence="6">
    <location>
        <begin position="259"/>
        <end position="280"/>
    </location>
</feature>
<evidence type="ECO:0000313" key="8">
    <source>
        <dbReference type="EMBL" id="SQJ01168.1"/>
    </source>
</evidence>
<evidence type="ECO:0000256" key="1">
    <source>
        <dbReference type="ARBA" id="ARBA00004651"/>
    </source>
</evidence>
<dbReference type="Pfam" id="PF03553">
    <property type="entry name" value="Na_H_antiporter"/>
    <property type="match status" value="1"/>
</dbReference>
<comment type="subcellular location">
    <subcellularLocation>
        <location evidence="1">Cell membrane</location>
        <topology evidence="1">Multi-pass membrane protein</topology>
    </subcellularLocation>
</comment>
<gene>
    <name evidence="8" type="primary">mleN_10</name>
    <name evidence="8" type="ORF">NCTC12112_01120</name>
</gene>
<proteinExistence type="predicted"/>
<feature type="transmembrane region" description="Helical" evidence="6">
    <location>
        <begin position="374"/>
        <end position="399"/>
    </location>
</feature>
<evidence type="ECO:0000256" key="5">
    <source>
        <dbReference type="ARBA" id="ARBA00023136"/>
    </source>
</evidence>
<dbReference type="PANTHER" id="PTHR43478">
    <property type="entry name" value="NA+/H+ ANTIPORTER-RELATED"/>
    <property type="match status" value="1"/>
</dbReference>
<keyword evidence="4 6" id="KW-1133">Transmembrane helix</keyword>
<dbReference type="PANTHER" id="PTHR43478:SF1">
    <property type="entry name" value="NA+_H+ ANTIPORTER NHAC-LIKE C-TERMINAL DOMAIN-CONTAINING PROTEIN"/>
    <property type="match status" value="1"/>
</dbReference>
<dbReference type="EMBL" id="LS483487">
    <property type="protein sequence ID" value="SQJ01168.1"/>
    <property type="molecule type" value="Genomic_DNA"/>
</dbReference>
<sequence length="477" mass="51130">MEHGFLNVLPVIVAAVLTIITRETLVSLFAGIILGNIILTNGNIFAAFVKSMTDIMTQVRGNAEVIAFSLLAGALVILLQASGGVNGVVHSLTEKTSVVKNKKHALFLSYLIGLVLFFESSINILVSGTIAKAFSDKYKISSEELSYESASVCTSICGLFPFNGWGATLIGIIGVQIAAGTISGNPSEILIKSIPFNFYPWVTLLTLLFYIFIGKHWGPMKKASDRAKTTGKLVRDEGTPLIDTSGSQNLMRKSMKPDFMNMVLPLLVVILMMPVGLYVTGNGNMIHGSGSISVYWAVSAALICTAFYYIVVKKIMSGKEFMAYFYKGAENMAPVIILLAMSFTIGEIASQLNIGKYFAALINGRIHRIFEPTVIFILSAVISFATGTSWGTFALMMPVGLQMSSVTGSHMVLTVSSVVSGALMGGSCSPVSDISVLSSMAAGADHIDHIKTQVPYAILNGIISTVLFIISGYIFNR</sequence>
<reference evidence="8 9" key="1">
    <citation type="submission" date="2018-06" db="EMBL/GenBank/DDBJ databases">
        <authorList>
            <consortium name="Pathogen Informatics"/>
            <person name="Doyle S."/>
        </authorList>
    </citation>
    <scope>NUCLEOTIDE SEQUENCE [LARGE SCALE GENOMIC DNA]</scope>
    <source>
        <strain evidence="8 9">NCTC12112</strain>
    </source>
</reference>
<accession>A0AAX2JCA9</accession>
<evidence type="ECO:0000256" key="4">
    <source>
        <dbReference type="ARBA" id="ARBA00022989"/>
    </source>
</evidence>
<dbReference type="KEGG" id="ful:C4N20_12775"/>
<evidence type="ECO:0000259" key="7">
    <source>
        <dbReference type="Pfam" id="PF03553"/>
    </source>
</evidence>
<keyword evidence="5 6" id="KW-0472">Membrane</keyword>
<feature type="transmembrane region" description="Helical" evidence="6">
    <location>
        <begin position="105"/>
        <end position="131"/>
    </location>
</feature>
<feature type="transmembrane region" description="Helical" evidence="6">
    <location>
        <begin position="332"/>
        <end position="354"/>
    </location>
</feature>
<feature type="transmembrane region" description="Helical" evidence="6">
    <location>
        <begin position="28"/>
        <end position="49"/>
    </location>
</feature>
<evidence type="ECO:0000256" key="3">
    <source>
        <dbReference type="ARBA" id="ARBA00022692"/>
    </source>
</evidence>
<protein>
    <submittedName>
        <fullName evidence="8">Malate-2H(+)/Na(+)-lactate antiporter</fullName>
    </submittedName>
</protein>
<feature type="transmembrane region" description="Helical" evidence="6">
    <location>
        <begin position="454"/>
        <end position="475"/>
    </location>
</feature>
<dbReference type="GeneID" id="78455691"/>
<evidence type="ECO:0000256" key="6">
    <source>
        <dbReference type="SAM" id="Phobius"/>
    </source>
</evidence>
<organism evidence="8 9">
    <name type="scientific">Fusobacterium ulcerans</name>
    <dbReference type="NCBI Taxonomy" id="861"/>
    <lineage>
        <taxon>Bacteria</taxon>
        <taxon>Fusobacteriati</taxon>
        <taxon>Fusobacteriota</taxon>
        <taxon>Fusobacteriia</taxon>
        <taxon>Fusobacteriales</taxon>
        <taxon>Fusobacteriaceae</taxon>
        <taxon>Fusobacterium</taxon>
    </lineage>
</organism>
<feature type="transmembrane region" description="Helical" evidence="6">
    <location>
        <begin position="198"/>
        <end position="218"/>
    </location>
</feature>
<keyword evidence="2" id="KW-1003">Cell membrane</keyword>
<dbReference type="Proteomes" id="UP000249008">
    <property type="component" value="Chromosome 1"/>
</dbReference>
<feature type="transmembrane region" description="Helical" evidence="6">
    <location>
        <begin position="152"/>
        <end position="178"/>
    </location>
</feature>
<dbReference type="RefSeq" id="WP_005976970.1">
    <property type="nucleotide sequence ID" value="NZ_CABKNW010000001.1"/>
</dbReference>
<dbReference type="GO" id="GO:0005886">
    <property type="term" value="C:plasma membrane"/>
    <property type="evidence" value="ECO:0007669"/>
    <property type="project" value="UniProtKB-SubCell"/>
</dbReference>
<dbReference type="InterPro" id="IPR018461">
    <property type="entry name" value="Na/H_Antiport_NhaC-like_C"/>
</dbReference>
<feature type="transmembrane region" description="Helical" evidence="6">
    <location>
        <begin position="292"/>
        <end position="311"/>
    </location>
</feature>
<feature type="transmembrane region" description="Helical" evidence="6">
    <location>
        <begin position="61"/>
        <end position="85"/>
    </location>
</feature>